<name>Q4JCP5_SULAC</name>
<gene>
    <name evidence="1" type="ordered locus">Saci_0004</name>
</gene>
<dbReference type="HOGENOM" id="CLU_1412424_0_0_2"/>
<reference evidence="1 2" key="1">
    <citation type="journal article" date="2005" name="J. Bacteriol.">
        <title>The genome of Sulfolobus acidocaldarius, a model organism of the Crenarchaeota.</title>
        <authorList>
            <person name="Chen L."/>
            <person name="Brugger K."/>
            <person name="Skovgaard M."/>
            <person name="Redder P."/>
            <person name="She Q."/>
            <person name="Torarinsson E."/>
            <person name="Greve B."/>
            <person name="Awayez M."/>
            <person name="Zibat A."/>
            <person name="Klenk H.-P."/>
            <person name="Garrett R.A."/>
        </authorList>
    </citation>
    <scope>NUCLEOTIDE SEQUENCE [LARGE SCALE GENOMIC DNA]</scope>
    <source>
        <strain evidence="2">ATCC 33909 / DSM 639 / JCM 8929 / NBRC 15157 / NCIMB 11770</strain>
    </source>
</reference>
<organism evidence="1 2">
    <name type="scientific">Sulfolobus acidocaldarius (strain ATCC 33909 / DSM 639 / JCM 8929 / NBRC 15157 / NCIMB 11770)</name>
    <dbReference type="NCBI Taxonomy" id="330779"/>
    <lineage>
        <taxon>Archaea</taxon>
        <taxon>Thermoproteota</taxon>
        <taxon>Thermoprotei</taxon>
        <taxon>Sulfolobales</taxon>
        <taxon>Sulfolobaceae</taxon>
        <taxon>Sulfolobus</taxon>
    </lineage>
</organism>
<evidence type="ECO:0000313" key="1">
    <source>
        <dbReference type="EMBL" id="AAY79434.1"/>
    </source>
</evidence>
<dbReference type="KEGG" id="sai:Saci_0004"/>
<sequence length="185" mass="21681">MSQLYLSQILKLEEKGVRMSEKVKPIYASGVFTFSRNGKVTQYTIFYYEDPENYYASLNKSSLDLELKNIKSNLQYFLDQETILINGEKSRARVIWAKLGLIKVDLPFVEFIITFRGRLRRGSNEYVNYYEEEEAEYPYEVTWVMPGRILDIKIHGQVTINKNIVYVKVNRGTKVGGEEKITFFI</sequence>
<dbReference type="EMBL" id="CP000077">
    <property type="protein sequence ID" value="AAY79434.1"/>
    <property type="molecule type" value="Genomic_DNA"/>
</dbReference>
<dbReference type="eggNOG" id="arCOG05489">
    <property type="taxonomic scope" value="Archaea"/>
</dbReference>
<accession>Q4JCP5</accession>
<protein>
    <submittedName>
        <fullName evidence="1">Conserved Crenarchaeal protein</fullName>
    </submittedName>
</protein>
<evidence type="ECO:0000313" key="2">
    <source>
        <dbReference type="Proteomes" id="UP000001018"/>
    </source>
</evidence>
<dbReference type="Proteomes" id="UP000001018">
    <property type="component" value="Chromosome"/>
</dbReference>
<keyword evidence="2" id="KW-1185">Reference proteome</keyword>
<dbReference type="STRING" id="330779.Saci_0004"/>
<proteinExistence type="predicted"/>
<dbReference type="PATRIC" id="fig|330779.12.peg.5"/>
<dbReference type="AlphaFoldDB" id="Q4JCP5"/>